<dbReference type="Proteomes" id="UP000324897">
    <property type="component" value="Unassembled WGS sequence"/>
</dbReference>
<organism evidence="1 2">
    <name type="scientific">Eragrostis curvula</name>
    <name type="common">weeping love grass</name>
    <dbReference type="NCBI Taxonomy" id="38414"/>
    <lineage>
        <taxon>Eukaryota</taxon>
        <taxon>Viridiplantae</taxon>
        <taxon>Streptophyta</taxon>
        <taxon>Embryophyta</taxon>
        <taxon>Tracheophyta</taxon>
        <taxon>Spermatophyta</taxon>
        <taxon>Magnoliopsida</taxon>
        <taxon>Liliopsida</taxon>
        <taxon>Poales</taxon>
        <taxon>Poaceae</taxon>
        <taxon>PACMAD clade</taxon>
        <taxon>Chloridoideae</taxon>
        <taxon>Eragrostideae</taxon>
        <taxon>Eragrostidinae</taxon>
        <taxon>Eragrostis</taxon>
    </lineage>
</organism>
<feature type="non-terminal residue" evidence="1">
    <location>
        <position position="1"/>
    </location>
</feature>
<evidence type="ECO:0008006" key="3">
    <source>
        <dbReference type="Google" id="ProtNLM"/>
    </source>
</evidence>
<protein>
    <recommendedName>
        <fullName evidence="3">Reverse transcriptase zinc-binding domain-containing protein</fullName>
    </recommendedName>
</protein>
<gene>
    <name evidence="1" type="ORF">EJB05_40345</name>
</gene>
<dbReference type="Gramene" id="TVU13298">
    <property type="protein sequence ID" value="TVU13298"/>
    <property type="gene ID" value="EJB05_40345"/>
</dbReference>
<evidence type="ECO:0000313" key="2">
    <source>
        <dbReference type="Proteomes" id="UP000324897"/>
    </source>
</evidence>
<evidence type="ECO:0000313" key="1">
    <source>
        <dbReference type="EMBL" id="TVU13298.1"/>
    </source>
</evidence>
<dbReference type="OrthoDB" id="645324at2759"/>
<dbReference type="EMBL" id="RWGY01000034">
    <property type="protein sequence ID" value="TVU13298.1"/>
    <property type="molecule type" value="Genomic_DNA"/>
</dbReference>
<proteinExistence type="predicted"/>
<accession>A0A5J9TR07</accession>
<dbReference type="AlphaFoldDB" id="A0A5J9TR07"/>
<comment type="caution">
    <text evidence="1">The sequence shown here is derived from an EMBL/GenBank/DDBJ whole genome shotgun (WGS) entry which is preliminary data.</text>
</comment>
<sequence>MHLFFLCNFSKQCWNTLDIHWNSQSAFFNMIIEAKQTANLQFFMEILIIAAWNIWKQRNNKIFENKTPSLQAWKKGFKDDLCETYYD</sequence>
<keyword evidence="2" id="KW-1185">Reference proteome</keyword>
<name>A0A5J9TR07_9POAL</name>
<reference evidence="1 2" key="1">
    <citation type="journal article" date="2019" name="Sci. Rep.">
        <title>A high-quality genome of Eragrostis curvula grass provides insights into Poaceae evolution and supports new strategies to enhance forage quality.</title>
        <authorList>
            <person name="Carballo J."/>
            <person name="Santos B.A.C.M."/>
            <person name="Zappacosta D."/>
            <person name="Garbus I."/>
            <person name="Selva J.P."/>
            <person name="Gallo C.A."/>
            <person name="Diaz A."/>
            <person name="Albertini E."/>
            <person name="Caccamo M."/>
            <person name="Echenique V."/>
        </authorList>
    </citation>
    <scope>NUCLEOTIDE SEQUENCE [LARGE SCALE GENOMIC DNA]</scope>
    <source>
        <strain evidence="2">cv. Victoria</strain>
        <tissue evidence="1">Leaf</tissue>
    </source>
</reference>